<gene>
    <name evidence="2" type="ORF">METZ01_LOCUS410526</name>
</gene>
<protein>
    <submittedName>
        <fullName evidence="2">Uncharacterized protein</fullName>
    </submittedName>
</protein>
<feature type="transmembrane region" description="Helical" evidence="1">
    <location>
        <begin position="121"/>
        <end position="139"/>
    </location>
</feature>
<organism evidence="2">
    <name type="scientific">marine metagenome</name>
    <dbReference type="NCBI Taxonomy" id="408172"/>
    <lineage>
        <taxon>unclassified sequences</taxon>
        <taxon>metagenomes</taxon>
        <taxon>ecological metagenomes</taxon>
    </lineage>
</organism>
<accession>A0A382WFX3</accession>
<evidence type="ECO:0000256" key="1">
    <source>
        <dbReference type="SAM" id="Phobius"/>
    </source>
</evidence>
<keyword evidence="1" id="KW-1133">Transmembrane helix</keyword>
<dbReference type="EMBL" id="UINC01159533">
    <property type="protein sequence ID" value="SVD57672.1"/>
    <property type="molecule type" value="Genomic_DNA"/>
</dbReference>
<keyword evidence="1" id="KW-0472">Membrane</keyword>
<reference evidence="2" key="1">
    <citation type="submission" date="2018-05" db="EMBL/GenBank/DDBJ databases">
        <authorList>
            <person name="Lanie J.A."/>
            <person name="Ng W.-L."/>
            <person name="Kazmierczak K.M."/>
            <person name="Andrzejewski T.M."/>
            <person name="Davidsen T.M."/>
            <person name="Wayne K.J."/>
            <person name="Tettelin H."/>
            <person name="Glass J.I."/>
            <person name="Rusch D."/>
            <person name="Podicherti R."/>
            <person name="Tsui H.-C.T."/>
            <person name="Winkler M.E."/>
        </authorList>
    </citation>
    <scope>NUCLEOTIDE SEQUENCE</scope>
</reference>
<proteinExistence type="predicted"/>
<feature type="transmembrane region" description="Helical" evidence="1">
    <location>
        <begin position="12"/>
        <end position="31"/>
    </location>
</feature>
<evidence type="ECO:0000313" key="2">
    <source>
        <dbReference type="EMBL" id="SVD57672.1"/>
    </source>
</evidence>
<dbReference type="AlphaFoldDB" id="A0A382WFX3"/>
<keyword evidence="1" id="KW-0812">Transmembrane</keyword>
<name>A0A382WFX3_9ZZZZ</name>
<sequence>MNEEKQVSATRLAVTLGAGLLALIVMLSLLAPPELSIDLSRLEDLVADGRVASIEVSDVSIVAHLQEPVILDMGGQRRRTETVIVTGIIDADRLEVIRRWREAGLSVVAVVAPPQRGLQEAAWVGFVSLLLLFGVYHLVTQARTHRHEGSPRQRLDQVRADLDAGRETAVVTRFP</sequence>
<feature type="non-terminal residue" evidence="2">
    <location>
        <position position="175"/>
    </location>
</feature>